<protein>
    <recommendedName>
        <fullName evidence="4">Defensin-like protein</fullName>
    </recommendedName>
</protein>
<evidence type="ECO:0000313" key="3">
    <source>
        <dbReference type="Proteomes" id="UP001190926"/>
    </source>
</evidence>
<proteinExistence type="predicted"/>
<keyword evidence="3" id="KW-1185">Reference proteome</keyword>
<organism evidence="2 3">
    <name type="scientific">Perilla frutescens var. hirtella</name>
    <name type="common">Perilla citriodora</name>
    <name type="synonym">Perilla setoyensis</name>
    <dbReference type="NCBI Taxonomy" id="608512"/>
    <lineage>
        <taxon>Eukaryota</taxon>
        <taxon>Viridiplantae</taxon>
        <taxon>Streptophyta</taxon>
        <taxon>Embryophyta</taxon>
        <taxon>Tracheophyta</taxon>
        <taxon>Spermatophyta</taxon>
        <taxon>Magnoliopsida</taxon>
        <taxon>eudicotyledons</taxon>
        <taxon>Gunneridae</taxon>
        <taxon>Pentapetalae</taxon>
        <taxon>asterids</taxon>
        <taxon>lamiids</taxon>
        <taxon>Lamiales</taxon>
        <taxon>Lamiaceae</taxon>
        <taxon>Nepetoideae</taxon>
        <taxon>Elsholtzieae</taxon>
        <taxon>Perilla</taxon>
    </lineage>
</organism>
<dbReference type="EMBL" id="SDAM02000322">
    <property type="protein sequence ID" value="KAH6824716.1"/>
    <property type="molecule type" value="Genomic_DNA"/>
</dbReference>
<reference evidence="2 3" key="1">
    <citation type="journal article" date="2021" name="Nat. Commun.">
        <title>Incipient diploidization of the medicinal plant Perilla within 10,000 years.</title>
        <authorList>
            <person name="Zhang Y."/>
            <person name="Shen Q."/>
            <person name="Leng L."/>
            <person name="Zhang D."/>
            <person name="Chen S."/>
            <person name="Shi Y."/>
            <person name="Ning Z."/>
            <person name="Chen S."/>
        </authorList>
    </citation>
    <scope>NUCLEOTIDE SEQUENCE [LARGE SCALE GENOMIC DNA]</scope>
    <source>
        <strain evidence="3">cv. PC099</strain>
    </source>
</reference>
<dbReference type="Proteomes" id="UP001190926">
    <property type="component" value="Unassembled WGS sequence"/>
</dbReference>
<feature type="signal peptide" evidence="1">
    <location>
        <begin position="1"/>
        <end position="25"/>
    </location>
</feature>
<feature type="chain" id="PRO_5041993173" description="Defensin-like protein" evidence="1">
    <location>
        <begin position="26"/>
        <end position="83"/>
    </location>
</feature>
<gene>
    <name evidence="2" type="ORF">C2S53_009689</name>
</gene>
<dbReference type="AlphaFoldDB" id="A0AAD4J0A2"/>
<sequence length="83" mass="8633">MAISAKFIIILSALLLLSVISSSSAAGVDKTCKCSSTNNFGVCDNGCRSRCAAAFGKNLINEICTPSEGKKPSLCFCLFNCAC</sequence>
<comment type="caution">
    <text evidence="2">The sequence shown here is derived from an EMBL/GenBank/DDBJ whole genome shotgun (WGS) entry which is preliminary data.</text>
</comment>
<accession>A0AAD4J0A2</accession>
<evidence type="ECO:0000256" key="1">
    <source>
        <dbReference type="SAM" id="SignalP"/>
    </source>
</evidence>
<evidence type="ECO:0008006" key="4">
    <source>
        <dbReference type="Google" id="ProtNLM"/>
    </source>
</evidence>
<keyword evidence="1" id="KW-0732">Signal</keyword>
<evidence type="ECO:0000313" key="2">
    <source>
        <dbReference type="EMBL" id="KAH6824716.1"/>
    </source>
</evidence>
<name>A0AAD4J0A2_PERFH</name>